<evidence type="ECO:0000256" key="2">
    <source>
        <dbReference type="ARBA" id="ARBA00023002"/>
    </source>
</evidence>
<evidence type="ECO:0000313" key="5">
    <source>
        <dbReference type="Proteomes" id="UP001247754"/>
    </source>
</evidence>
<sequence length="258" mass="26644">MPDRFTAKTALVTGGARGIGAATAERLAAEGARVLLVDLLPEVAETAAALGQPSLAVDLAAADAPARVLAALRAADMLPLDILVNNAGIGGSKPLADSDDALLYRLIDVNLRAVISLTRDLVPHLRQPGGRIVNLSSIFGLTGYPGTVGYAVAKAGIAQFTRQQAGELGPRGITVNAIAPGVVVTPMTETRLKDPVYQRLQVAPIPLERVSQPHEQAAVIAFLASDDAGYVSGAVIPVDGGYTAARHSRAEPLPAKED</sequence>
<gene>
    <name evidence="4" type="ORF">RGD00_13180</name>
</gene>
<protein>
    <submittedName>
        <fullName evidence="4">SDR family NAD(P)-dependent oxidoreductase</fullName>
    </submittedName>
</protein>
<dbReference type="PRINTS" id="PR00081">
    <property type="entry name" value="GDHRDH"/>
</dbReference>
<keyword evidence="5" id="KW-1185">Reference proteome</keyword>
<evidence type="ECO:0000259" key="3">
    <source>
        <dbReference type="SMART" id="SM00822"/>
    </source>
</evidence>
<dbReference type="PRINTS" id="PR00080">
    <property type="entry name" value="SDRFAMILY"/>
</dbReference>
<organism evidence="4 5">
    <name type="scientific">Ruixingdingia sedimenti</name>
    <dbReference type="NCBI Taxonomy" id="3073604"/>
    <lineage>
        <taxon>Bacteria</taxon>
        <taxon>Pseudomonadati</taxon>
        <taxon>Pseudomonadota</taxon>
        <taxon>Alphaproteobacteria</taxon>
        <taxon>Rhodobacterales</taxon>
        <taxon>Paracoccaceae</taxon>
        <taxon>Ruixingdingia</taxon>
    </lineage>
</organism>
<dbReference type="CDD" id="cd05233">
    <property type="entry name" value="SDR_c"/>
    <property type="match status" value="1"/>
</dbReference>
<dbReference type="Gene3D" id="3.40.50.720">
    <property type="entry name" value="NAD(P)-binding Rossmann-like Domain"/>
    <property type="match status" value="1"/>
</dbReference>
<dbReference type="PROSITE" id="PS00061">
    <property type="entry name" value="ADH_SHORT"/>
    <property type="match status" value="1"/>
</dbReference>
<keyword evidence="2" id="KW-0560">Oxidoreductase</keyword>
<proteinExistence type="inferred from homology"/>
<dbReference type="PANTHER" id="PTHR42760:SF133">
    <property type="entry name" value="3-OXOACYL-[ACYL-CARRIER-PROTEIN] REDUCTASE"/>
    <property type="match status" value="1"/>
</dbReference>
<comment type="similarity">
    <text evidence="1">Belongs to the short-chain dehydrogenases/reductases (SDR) family.</text>
</comment>
<dbReference type="PANTHER" id="PTHR42760">
    <property type="entry name" value="SHORT-CHAIN DEHYDROGENASES/REDUCTASES FAMILY MEMBER"/>
    <property type="match status" value="1"/>
</dbReference>
<name>A0ABU1F9N7_9RHOB</name>
<dbReference type="Proteomes" id="UP001247754">
    <property type="component" value="Unassembled WGS sequence"/>
</dbReference>
<dbReference type="InterPro" id="IPR036291">
    <property type="entry name" value="NAD(P)-bd_dom_sf"/>
</dbReference>
<dbReference type="InterPro" id="IPR020904">
    <property type="entry name" value="Sc_DH/Rdtase_CS"/>
</dbReference>
<dbReference type="Pfam" id="PF13561">
    <property type="entry name" value="adh_short_C2"/>
    <property type="match status" value="1"/>
</dbReference>
<dbReference type="InterPro" id="IPR057326">
    <property type="entry name" value="KR_dom"/>
</dbReference>
<dbReference type="SUPFAM" id="SSF51735">
    <property type="entry name" value="NAD(P)-binding Rossmann-fold domains"/>
    <property type="match status" value="1"/>
</dbReference>
<reference evidence="4 5" key="1">
    <citation type="submission" date="2023-09" db="EMBL/GenBank/DDBJ databases">
        <title>Xinfangfangia sedmenti sp. nov., isolated the sedment.</title>
        <authorList>
            <person name="Xu L."/>
        </authorList>
    </citation>
    <scope>NUCLEOTIDE SEQUENCE [LARGE SCALE GENOMIC DNA]</scope>
    <source>
        <strain evidence="4 5">LG-4</strain>
    </source>
</reference>
<feature type="domain" description="Ketoreductase" evidence="3">
    <location>
        <begin position="8"/>
        <end position="181"/>
    </location>
</feature>
<dbReference type="InterPro" id="IPR002347">
    <property type="entry name" value="SDR_fam"/>
</dbReference>
<dbReference type="EMBL" id="JAVKPH010000014">
    <property type="protein sequence ID" value="MDR5653564.1"/>
    <property type="molecule type" value="Genomic_DNA"/>
</dbReference>
<dbReference type="SMART" id="SM00822">
    <property type="entry name" value="PKS_KR"/>
    <property type="match status" value="1"/>
</dbReference>
<evidence type="ECO:0000313" key="4">
    <source>
        <dbReference type="EMBL" id="MDR5653564.1"/>
    </source>
</evidence>
<evidence type="ECO:0000256" key="1">
    <source>
        <dbReference type="ARBA" id="ARBA00006484"/>
    </source>
</evidence>
<accession>A0ABU1F9N7</accession>
<dbReference type="RefSeq" id="WP_310457802.1">
    <property type="nucleotide sequence ID" value="NZ_JAVKPH010000014.1"/>
</dbReference>
<comment type="caution">
    <text evidence="4">The sequence shown here is derived from an EMBL/GenBank/DDBJ whole genome shotgun (WGS) entry which is preliminary data.</text>
</comment>